<protein>
    <submittedName>
        <fullName evidence="1">Glycosyltransferase family 1 protein</fullName>
    </submittedName>
</protein>
<dbReference type="AlphaFoldDB" id="A0A832I7B3"/>
<proteinExistence type="predicted"/>
<dbReference type="PANTHER" id="PTHR12526:SF590">
    <property type="entry name" value="ALPHA-MALTOSE-1-PHOSPHATE SYNTHASE"/>
    <property type="match status" value="1"/>
</dbReference>
<name>A0A832I7B3_UNCEI</name>
<organism evidence="1">
    <name type="scientific">Eiseniibacteriota bacterium</name>
    <dbReference type="NCBI Taxonomy" id="2212470"/>
    <lineage>
        <taxon>Bacteria</taxon>
        <taxon>Candidatus Eiseniibacteriota</taxon>
    </lineage>
</organism>
<dbReference type="PANTHER" id="PTHR12526">
    <property type="entry name" value="GLYCOSYLTRANSFERASE"/>
    <property type="match status" value="1"/>
</dbReference>
<dbReference type="Pfam" id="PF13692">
    <property type="entry name" value="Glyco_trans_1_4"/>
    <property type="match status" value="1"/>
</dbReference>
<sequence>MYQFVAPLESLGVRLDVRPFLDDVGFADLYRPGAIAAKIGHHLRGALRRWSDLGVAGRWDVALVHRDLWPFVGDAPLRRMRRCQPRWVYDFDDAVFLPNVSAANRRFRALKPARQYMELVSGARVVAAGNSWLAGWARAQRRTRPEDEVEVVPTVVNTDDWHPLPRGSGPLRLVWTGSHSTVRYLEAWREPLRRVARRIPELEVHVMGAHFEAEGVRVVSHAWGARAERELVASCDVGLSPLPDEPWSRGKCGLKLILYMAHARPAVASPVGVHPEIVCNGVNGILAEGSEAVADALARLLLDERLRRRLGEAARRTAEERYSVRAIAPRLAALLRRAADAPT</sequence>
<dbReference type="Gene3D" id="3.40.50.2000">
    <property type="entry name" value="Glycogen Phosphorylase B"/>
    <property type="match status" value="1"/>
</dbReference>
<dbReference type="GO" id="GO:0016757">
    <property type="term" value="F:glycosyltransferase activity"/>
    <property type="evidence" value="ECO:0007669"/>
    <property type="project" value="TreeGrafter"/>
</dbReference>
<comment type="caution">
    <text evidence="1">The sequence shown here is derived from an EMBL/GenBank/DDBJ whole genome shotgun (WGS) entry which is preliminary data.</text>
</comment>
<dbReference type="EMBL" id="DSQF01000022">
    <property type="protein sequence ID" value="HGZ43938.1"/>
    <property type="molecule type" value="Genomic_DNA"/>
</dbReference>
<accession>A0A832I7B3</accession>
<keyword evidence="1" id="KW-0808">Transferase</keyword>
<reference evidence="1" key="1">
    <citation type="journal article" date="2020" name="mSystems">
        <title>Genome- and Community-Level Interaction Insights into Carbon Utilization and Element Cycling Functions of Hydrothermarchaeota in Hydrothermal Sediment.</title>
        <authorList>
            <person name="Zhou Z."/>
            <person name="Liu Y."/>
            <person name="Xu W."/>
            <person name="Pan J."/>
            <person name="Luo Z.H."/>
            <person name="Li M."/>
        </authorList>
    </citation>
    <scope>NUCLEOTIDE SEQUENCE [LARGE SCALE GENOMIC DNA]</scope>
    <source>
        <strain evidence="1">SpSt-381</strain>
    </source>
</reference>
<evidence type="ECO:0000313" key="1">
    <source>
        <dbReference type="EMBL" id="HGZ43938.1"/>
    </source>
</evidence>
<dbReference type="SUPFAM" id="SSF53756">
    <property type="entry name" value="UDP-Glycosyltransferase/glycogen phosphorylase"/>
    <property type="match status" value="1"/>
</dbReference>
<gene>
    <name evidence="1" type="ORF">ENR23_11055</name>
</gene>